<dbReference type="RefSeq" id="WP_146806995.1">
    <property type="nucleotide sequence ID" value="NZ_BAMV01000044.1"/>
</dbReference>
<evidence type="ECO:0000313" key="1">
    <source>
        <dbReference type="EMBL" id="GAN61620.1"/>
    </source>
</evidence>
<keyword evidence="4" id="KW-1185">Reference proteome</keyword>
<dbReference type="EMBL" id="BAMV01000044">
    <property type="protein sequence ID" value="GAN61620.1"/>
    <property type="molecule type" value="Genomic_DNA"/>
</dbReference>
<evidence type="ECO:0000313" key="2">
    <source>
        <dbReference type="EMBL" id="GEL59885.1"/>
    </source>
</evidence>
<dbReference type="AlphaFoldDB" id="A0A0D6N7E5"/>
<accession>A0A6N3SR77</accession>
<sequence>MKLAFSNRLNRRRKASRKYIKNMKPYVSVINIKTPEILLTNRENYIEGTLEFFCNLRKCIDGAIKENCGLHVDFRPLRILDLSSGLILVAELDRYQRLLGVKLVPRTVNEWDKSVVEFLRNIGFFRILKTDIAPHIKKSSKVITIPFITGKNTSGHLASMLRKKLQKIIREENKEYFLKIYEPLIESMKNSIQHAYEENIYNEISNEYFGKRWWMCASFNRATSTVEIVFLDLGLTIPKSLRTSPRWNGHNIYANDTKKMEEITDDTLILCALKYGITITLQSFRGKGFKNIIAPAKVHQKNSVSVISRNGYAMISGTNPDKPFSPILSSHHPLLGTLIRWYIYVPTKIH</sequence>
<dbReference type="STRING" id="1231339.Abci_046_053"/>
<proteinExistence type="predicted"/>
<evidence type="ECO:0008006" key="5">
    <source>
        <dbReference type="Google" id="ProtNLM"/>
    </source>
</evidence>
<comment type="caution">
    <text evidence="1">The sequence shown here is derived from an EMBL/GenBank/DDBJ whole genome shotgun (WGS) entry which is preliminary data.</text>
</comment>
<evidence type="ECO:0000313" key="4">
    <source>
        <dbReference type="Proteomes" id="UP000321891"/>
    </source>
</evidence>
<organism evidence="1 3">
    <name type="scientific">Acetobacter cibinongensis</name>
    <dbReference type="NCBI Taxonomy" id="146475"/>
    <lineage>
        <taxon>Bacteria</taxon>
        <taxon>Pseudomonadati</taxon>
        <taxon>Pseudomonadota</taxon>
        <taxon>Alphaproteobacteria</taxon>
        <taxon>Acetobacterales</taxon>
        <taxon>Acetobacteraceae</taxon>
        <taxon>Acetobacter</taxon>
    </lineage>
</organism>
<protein>
    <recommendedName>
        <fullName evidence="5">ATP-binding protein</fullName>
    </recommendedName>
</protein>
<gene>
    <name evidence="1" type="ORF">Abci_046_053</name>
    <name evidence="2" type="ORF">ACI01nite_24870</name>
</gene>
<dbReference type="EMBL" id="BJVU01000016">
    <property type="protein sequence ID" value="GEL59885.1"/>
    <property type="molecule type" value="Genomic_DNA"/>
</dbReference>
<reference evidence="1 3" key="1">
    <citation type="submission" date="2012-11" db="EMBL/GenBank/DDBJ databases">
        <title>Whole genome sequence of Acetobacter cibinongensis 4H-1.</title>
        <authorList>
            <person name="Azuma Y."/>
            <person name="Higashiura N."/>
            <person name="Hirakawa H."/>
            <person name="Matsushita K."/>
        </authorList>
    </citation>
    <scope>NUCLEOTIDE SEQUENCE [LARGE SCALE GENOMIC DNA]</scope>
    <source>
        <strain evidence="1 3">4H-1</strain>
    </source>
</reference>
<dbReference type="Proteomes" id="UP000032671">
    <property type="component" value="Unassembled WGS sequence"/>
</dbReference>
<reference evidence="2 4" key="2">
    <citation type="submission" date="2019-07" db="EMBL/GenBank/DDBJ databases">
        <title>Whole genome shotgun sequence of Acetobacter cibinongensis NBRC 16605.</title>
        <authorList>
            <person name="Hosoyama A."/>
            <person name="Uohara A."/>
            <person name="Ohji S."/>
            <person name="Ichikawa N."/>
        </authorList>
    </citation>
    <scope>NUCLEOTIDE SEQUENCE [LARGE SCALE GENOMIC DNA]</scope>
    <source>
        <strain evidence="2 4">NBRC 16605</strain>
    </source>
</reference>
<accession>A0A0D6N7E5</accession>
<evidence type="ECO:0000313" key="3">
    <source>
        <dbReference type="Proteomes" id="UP000032671"/>
    </source>
</evidence>
<name>A0A0D6N7E5_9PROT</name>
<dbReference type="Proteomes" id="UP000321891">
    <property type="component" value="Unassembled WGS sequence"/>
</dbReference>